<evidence type="ECO:0000256" key="1">
    <source>
        <dbReference type="SAM" id="MobiDB-lite"/>
    </source>
</evidence>
<dbReference type="PROSITE" id="PS50106">
    <property type="entry name" value="PDZ"/>
    <property type="match status" value="1"/>
</dbReference>
<organism evidence="4 5">
    <name type="scientific">Crenichthys baileyi</name>
    <name type="common">White River springfish</name>
    <dbReference type="NCBI Taxonomy" id="28760"/>
    <lineage>
        <taxon>Eukaryota</taxon>
        <taxon>Metazoa</taxon>
        <taxon>Chordata</taxon>
        <taxon>Craniata</taxon>
        <taxon>Vertebrata</taxon>
        <taxon>Euteleostomi</taxon>
        <taxon>Actinopterygii</taxon>
        <taxon>Neopterygii</taxon>
        <taxon>Teleostei</taxon>
        <taxon>Neoteleostei</taxon>
        <taxon>Acanthomorphata</taxon>
        <taxon>Ovalentaria</taxon>
        <taxon>Atherinomorphae</taxon>
        <taxon>Cyprinodontiformes</taxon>
        <taxon>Goodeidae</taxon>
        <taxon>Crenichthys</taxon>
    </lineage>
</organism>
<feature type="region of interest" description="Disordered" evidence="1">
    <location>
        <begin position="150"/>
        <end position="172"/>
    </location>
</feature>
<dbReference type="SMART" id="SM00228">
    <property type="entry name" value="PDZ"/>
    <property type="match status" value="1"/>
</dbReference>
<sequence>MAGWVDPDGPGSTQPAIYGYYGAGSDIDVTVLDLRMSKRGRRRSSRRRKSSSSSKRSSSTFIFQNHSNGATVSYEKDTPEKHDENPLQKKNVLSEFEDQQHGHAPSSQKRCKQDFNTAAFQEQRSVYTKTTEVEEKGVKIVTAVSISDMEKSSENIKSQQSHEPLSENPINSSTTGTYVYNVNCSGSHVKVEIQEILQGNPYGIKTTCVFMNENNGSEMIIKRECEGIQMPDLQPLDHNGNQEINYRFTFGSMSEQPKDQSDLRSVCSSNVRGDPSYCRCCSDYIQQNLAKHLSGPPLLPDSNPQAKEKDAYCGDQFCHISTPRVFANVKYKTLEDLTNDLASCGIGGPAESVSPFSILEKEREDKTYSFDQFSESDNYEPMFMRPSMSTNRSSFIEDFIYCQKRKSWIRNNSIATVEHKECLLLKKRRQTFPGTSLGPELIHEDILLPYNESFSSFIMCSLPFQTERLGRNKQFDDRFPTFGRKEYVSSQSRESSKTCSDSSETNGELTGTELDKEISSEFHAEEIIQGGLAIQVIPPSCSGSEEHILQTDSAVFVKDKDEKGFTQKDSDSALLEHSNSPTMTVPVDALQHHFLQIDSTGSSRRDCLQKSIASDDLCMSPSEETDNSLNKHNVAMEIEPNSTEQSVSNSSLLLMTDEMNNKKVPKERNPEDSNKDANSLLCVVKPSTDIVSNVRELPVKAGKAEKPTVYRSNSEAKEHLRPAARDGTDHWARKRKLFKENRKWSSAGGSSITSDITEESVSEDTLSTNVTVQDNEDTGFYAETFHSSAWIYQGDDIGSGAICSNITVRTRAVSIRERTVQISKGAGEYPWGFRIQFSKPIVVTEVDTNGAAEEAGLIVGDYVLAVNGIDVTSIPHSEAANLARQGPDILTLTIGSDIARGPNTPRPPCRGYLHKRTQSGLIKGWRKRWFVLTHDCCLYYYKNKRDEGKRQPLSSVKLEGAEVGPEGSLGKPFVFRCRPQSGSRVYFLCATSNQDMKRWLEAMEKAIHPITQNHVWVDVTRHNSDMPPLAVKNPDCLGLLNKMDKSKDTWIQHYCILKDACLYLYSGIRATHAHGGIYLQGYTVREQTYGSKKFTIELKPPSDEFKTFYFCSDNSAENKRWILAIKASIKKWRPFHQVLQDYINLPPEETRIYHHLLQEQRLDDDRFERHFRLSRTQFEDLLSSVGKRISFRDTNSGAVSPLQNACPSVFGHQLPVPYPRCLNACPSVFGC</sequence>
<accession>A0AAV9RES9</accession>
<keyword evidence="5" id="KW-1185">Reference proteome</keyword>
<evidence type="ECO:0000259" key="3">
    <source>
        <dbReference type="PROSITE" id="PS50106"/>
    </source>
</evidence>
<comment type="caution">
    <text evidence="4">The sequence shown here is derived from an EMBL/GenBank/DDBJ whole genome shotgun (WGS) entry which is preliminary data.</text>
</comment>
<dbReference type="Pfam" id="PF00595">
    <property type="entry name" value="PDZ"/>
    <property type="match status" value="1"/>
</dbReference>
<dbReference type="Pfam" id="PF00169">
    <property type="entry name" value="PH"/>
    <property type="match status" value="2"/>
</dbReference>
<feature type="domain" description="PH" evidence="2">
    <location>
        <begin position="906"/>
        <end position="1008"/>
    </location>
</feature>
<feature type="compositionally biased region" description="Polar residues" evidence="1">
    <location>
        <begin position="60"/>
        <end position="71"/>
    </location>
</feature>
<dbReference type="InterPro" id="IPR011993">
    <property type="entry name" value="PH-like_dom_sf"/>
</dbReference>
<feature type="region of interest" description="Disordered" evidence="1">
    <location>
        <begin position="34"/>
        <end position="85"/>
    </location>
</feature>
<dbReference type="InterPro" id="IPR036034">
    <property type="entry name" value="PDZ_sf"/>
</dbReference>
<dbReference type="CDD" id="cd00136">
    <property type="entry name" value="PDZ_canonical"/>
    <property type="match status" value="1"/>
</dbReference>
<dbReference type="Gene3D" id="2.30.42.10">
    <property type="match status" value="1"/>
</dbReference>
<gene>
    <name evidence="4" type="ORF">CRENBAI_021219</name>
</gene>
<feature type="region of interest" description="Disordered" evidence="1">
    <location>
        <begin position="1"/>
        <end position="20"/>
    </location>
</feature>
<name>A0AAV9RES9_9TELE</name>
<dbReference type="PANTHER" id="PTHR12752">
    <property type="entry name" value="PHOSPHOINOSITOL 3-PHOSPHATE-BINDING PROTEIN"/>
    <property type="match status" value="1"/>
</dbReference>
<evidence type="ECO:0000313" key="4">
    <source>
        <dbReference type="EMBL" id="KAK5607471.1"/>
    </source>
</evidence>
<dbReference type="Gene3D" id="2.30.29.30">
    <property type="entry name" value="Pleckstrin-homology domain (PH domain)/Phosphotyrosine-binding domain (PTB)"/>
    <property type="match status" value="2"/>
</dbReference>
<dbReference type="InterPro" id="IPR001849">
    <property type="entry name" value="PH_domain"/>
</dbReference>
<dbReference type="SUPFAM" id="SSF50729">
    <property type="entry name" value="PH domain-like"/>
    <property type="match status" value="2"/>
</dbReference>
<evidence type="ECO:0000313" key="5">
    <source>
        <dbReference type="Proteomes" id="UP001311232"/>
    </source>
</evidence>
<dbReference type="AlphaFoldDB" id="A0AAV9RES9"/>
<feature type="region of interest" description="Disordered" evidence="1">
    <location>
        <begin position="486"/>
        <end position="514"/>
    </location>
</feature>
<evidence type="ECO:0000259" key="2">
    <source>
        <dbReference type="PROSITE" id="PS50003"/>
    </source>
</evidence>
<feature type="compositionally biased region" description="Basic residues" evidence="1">
    <location>
        <begin position="37"/>
        <end position="50"/>
    </location>
</feature>
<dbReference type="PANTHER" id="PTHR12752:SF2">
    <property type="entry name" value="PDZ AND PLECKSTRIN HOMOLOGY DOMAINS 1"/>
    <property type="match status" value="1"/>
</dbReference>
<reference evidence="4 5" key="1">
    <citation type="submission" date="2021-06" db="EMBL/GenBank/DDBJ databases">
        <authorList>
            <person name="Palmer J.M."/>
        </authorList>
    </citation>
    <scope>NUCLEOTIDE SEQUENCE [LARGE SCALE GENOMIC DNA]</scope>
    <source>
        <strain evidence="4 5">MEX-2019</strain>
        <tissue evidence="4">Muscle</tissue>
    </source>
</reference>
<dbReference type="SUPFAM" id="SSF50156">
    <property type="entry name" value="PDZ domain-like"/>
    <property type="match status" value="1"/>
</dbReference>
<dbReference type="Proteomes" id="UP001311232">
    <property type="component" value="Unassembled WGS sequence"/>
</dbReference>
<dbReference type="EMBL" id="JAHHUM010002023">
    <property type="protein sequence ID" value="KAK5607471.1"/>
    <property type="molecule type" value="Genomic_DNA"/>
</dbReference>
<dbReference type="SMART" id="SM00233">
    <property type="entry name" value="PH"/>
    <property type="match status" value="2"/>
</dbReference>
<protein>
    <submittedName>
        <fullName evidence="4">Uncharacterized protein</fullName>
    </submittedName>
</protein>
<feature type="domain" description="PH" evidence="2">
    <location>
        <begin position="1033"/>
        <end position="1130"/>
    </location>
</feature>
<feature type="compositionally biased region" description="Polar residues" evidence="1">
    <location>
        <begin position="488"/>
        <end position="509"/>
    </location>
</feature>
<feature type="compositionally biased region" description="Polar residues" evidence="1">
    <location>
        <begin position="155"/>
        <end position="172"/>
    </location>
</feature>
<dbReference type="InterPro" id="IPR001478">
    <property type="entry name" value="PDZ"/>
</dbReference>
<feature type="domain" description="PDZ" evidence="3">
    <location>
        <begin position="819"/>
        <end position="894"/>
    </location>
</feature>
<proteinExistence type="predicted"/>
<dbReference type="PROSITE" id="PS50003">
    <property type="entry name" value="PH_DOMAIN"/>
    <property type="match status" value="2"/>
</dbReference>
<feature type="compositionally biased region" description="Basic and acidic residues" evidence="1">
    <location>
        <begin position="74"/>
        <end position="85"/>
    </location>
</feature>